<evidence type="ECO:0000313" key="4">
    <source>
        <dbReference type="EMBL" id="ETV76465.1"/>
    </source>
</evidence>
<feature type="domain" description="FAD-binding" evidence="3">
    <location>
        <begin position="66"/>
        <end position="444"/>
    </location>
</feature>
<sequence>MWLVTVQPKLTGSNSTLVRKLSGFKDVTILHYPAYPDNTRCQKNSAYRSAPTMLLQHVRRQSTSSRVLIAGGGPVGLTLGILLQHVYNVPVDIVERQMQPTQHPQAHFMNVRTMEILRTHMPVLHDRILDATAPPQQWRDYVYCSRVIHGELARIDQFGPDIAHHRDASASGYRNELLHGLQSLSSTQPVHFPQHKFETLLNEYAAECGVHVRRGDELTDLRVSTGRHAVDVTLRNEKRQYEYVVGADGAHSKVRSLLQIPMEGPPPLQSLVNVHFTSHELAAHARTSPAMLYFIFNPSVIGVLIAHDLANGEWVFQIPVFPLHDQPPQANFPPDRCIDLIRAAAGAPSLDVALHSVGAWKMTAQVAAQYADANHQVFVVGDAAHQFPPAGGFGMNTGIQDAHNLAWKLAHHIHNPPKSPINSSMSWLPTYGVERKAIASAMTKLSLRNFERTLRVPTALHVSYDSAKTLDTVSHTRLFQWLPRALQSSVVSTALAAGTAHLATLDTAATSSMGRHLKSRVHEIVSSRQALGMLFYNADIGYSYNKNASSLETSDAALNQAHRFHVPPSRPFDDSVADSKAPPDLVDVVFTPQLHEGHRLPHQWLCKLHDDPKTHPPTNRWSTLDLPQRVLLTTPKNGGPNFVLVVQPATYSHLAAADGALPSTVAIVVLYPSNNMVTAVDKNHQTLGHHAYVYTEATAVTATAAILVRPDGHVARIWSLATDVSPASVHTAMSNGV</sequence>
<dbReference type="GO" id="GO:0006744">
    <property type="term" value="P:ubiquinone biosynthetic process"/>
    <property type="evidence" value="ECO:0007669"/>
    <property type="project" value="TreeGrafter"/>
</dbReference>
<dbReference type="GO" id="GO:0071949">
    <property type="term" value="F:FAD binding"/>
    <property type="evidence" value="ECO:0007669"/>
    <property type="project" value="InterPro"/>
</dbReference>
<dbReference type="VEuPathDB" id="FungiDB:H257_09484"/>
<organism evidence="4">
    <name type="scientific">Aphanomyces astaci</name>
    <name type="common">Crayfish plague agent</name>
    <dbReference type="NCBI Taxonomy" id="112090"/>
    <lineage>
        <taxon>Eukaryota</taxon>
        <taxon>Sar</taxon>
        <taxon>Stramenopiles</taxon>
        <taxon>Oomycota</taxon>
        <taxon>Saprolegniomycetes</taxon>
        <taxon>Saprolegniales</taxon>
        <taxon>Verrucalvaceae</taxon>
        <taxon>Aphanomyces</taxon>
    </lineage>
</organism>
<dbReference type="GO" id="GO:0005739">
    <property type="term" value="C:mitochondrion"/>
    <property type="evidence" value="ECO:0007669"/>
    <property type="project" value="TreeGrafter"/>
</dbReference>
<evidence type="ECO:0000256" key="2">
    <source>
        <dbReference type="ARBA" id="ARBA00022827"/>
    </source>
</evidence>
<protein>
    <recommendedName>
        <fullName evidence="3">FAD-binding domain-containing protein</fullName>
    </recommendedName>
</protein>
<dbReference type="RefSeq" id="XP_009834010.1">
    <property type="nucleotide sequence ID" value="XM_009835708.1"/>
</dbReference>
<dbReference type="STRING" id="112090.W4G9W6"/>
<keyword evidence="1" id="KW-0285">Flavoprotein</keyword>
<keyword evidence="2" id="KW-0274">FAD</keyword>
<evidence type="ECO:0000256" key="1">
    <source>
        <dbReference type="ARBA" id="ARBA00022630"/>
    </source>
</evidence>
<dbReference type="Pfam" id="PF01494">
    <property type="entry name" value="FAD_binding_3"/>
    <property type="match status" value="1"/>
</dbReference>
<dbReference type="InterPro" id="IPR036188">
    <property type="entry name" value="FAD/NAD-bd_sf"/>
</dbReference>
<dbReference type="InterPro" id="IPR050641">
    <property type="entry name" value="RIFMO-like"/>
</dbReference>
<dbReference type="Gene3D" id="3.50.50.60">
    <property type="entry name" value="FAD/NAD(P)-binding domain"/>
    <property type="match status" value="1"/>
</dbReference>
<dbReference type="OrthoDB" id="1716816at2759"/>
<dbReference type="GeneID" id="20811480"/>
<accession>W4G9W6</accession>
<dbReference type="PANTHER" id="PTHR43004:SF6">
    <property type="entry name" value="FAD_NAD(P)-BINDING OXIDOREDUCTASE FAMILY PROTEIN"/>
    <property type="match status" value="1"/>
</dbReference>
<name>W4G9W6_APHAT</name>
<dbReference type="GO" id="GO:0016709">
    <property type="term" value="F:oxidoreductase activity, acting on paired donors, with incorporation or reduction of molecular oxygen, NAD(P)H as one donor, and incorporation of one atom of oxygen"/>
    <property type="evidence" value="ECO:0007669"/>
    <property type="project" value="UniProtKB-ARBA"/>
</dbReference>
<evidence type="ECO:0000259" key="3">
    <source>
        <dbReference type="Pfam" id="PF01494"/>
    </source>
</evidence>
<reference evidence="4" key="1">
    <citation type="submission" date="2013-12" db="EMBL/GenBank/DDBJ databases">
        <title>The Genome Sequence of Aphanomyces astaci APO3.</title>
        <authorList>
            <consortium name="The Broad Institute Genomics Platform"/>
            <person name="Russ C."/>
            <person name="Tyler B."/>
            <person name="van West P."/>
            <person name="Dieguez-Uribeondo J."/>
            <person name="Young S.K."/>
            <person name="Zeng Q."/>
            <person name="Gargeya S."/>
            <person name="Fitzgerald M."/>
            <person name="Abouelleil A."/>
            <person name="Alvarado L."/>
            <person name="Chapman S.B."/>
            <person name="Gainer-Dewar J."/>
            <person name="Goldberg J."/>
            <person name="Griggs A."/>
            <person name="Gujja S."/>
            <person name="Hansen M."/>
            <person name="Howarth C."/>
            <person name="Imamovic A."/>
            <person name="Ireland A."/>
            <person name="Larimer J."/>
            <person name="McCowan C."/>
            <person name="Murphy C."/>
            <person name="Pearson M."/>
            <person name="Poon T.W."/>
            <person name="Priest M."/>
            <person name="Roberts A."/>
            <person name="Saif S."/>
            <person name="Shea T."/>
            <person name="Sykes S."/>
            <person name="Wortman J."/>
            <person name="Nusbaum C."/>
            <person name="Birren B."/>
        </authorList>
    </citation>
    <scope>NUCLEOTIDE SEQUENCE [LARGE SCALE GENOMIC DNA]</scope>
    <source>
        <strain evidence="4">APO3</strain>
    </source>
</reference>
<dbReference type="SUPFAM" id="SSF51905">
    <property type="entry name" value="FAD/NAD(P)-binding domain"/>
    <property type="match status" value="1"/>
</dbReference>
<dbReference type="InterPro" id="IPR002938">
    <property type="entry name" value="FAD-bd"/>
</dbReference>
<proteinExistence type="predicted"/>
<dbReference type="AlphaFoldDB" id="W4G9W6"/>
<dbReference type="PANTHER" id="PTHR43004">
    <property type="entry name" value="TRK SYSTEM POTASSIUM UPTAKE PROTEIN"/>
    <property type="match status" value="1"/>
</dbReference>
<dbReference type="EMBL" id="KI913136">
    <property type="protein sequence ID" value="ETV76465.1"/>
    <property type="molecule type" value="Genomic_DNA"/>
</dbReference>
<gene>
    <name evidence="4" type="ORF">H257_09484</name>
</gene>
<dbReference type="PRINTS" id="PR00420">
    <property type="entry name" value="RNGMNOXGNASE"/>
</dbReference>
<dbReference type="Gene3D" id="3.40.30.120">
    <property type="match status" value="1"/>
</dbReference>
<dbReference type="Gene3D" id="3.30.9.10">
    <property type="entry name" value="D-Amino Acid Oxidase, subunit A, domain 2"/>
    <property type="match status" value="1"/>
</dbReference>